<sequence length="185" mass="20690">MIRYLNKIRAVNKNVPIGKKIVHSIGVLIIGLILGVSIKLLDIHTNNLGNIFSQMSVWILFGTIIAVYSSTPKRASVNAFLFCIGMLATYYLTAELTGSTYSWAFIYGWSVFSFFSPIFAYITWYAKGGRWVANLLAIGIILVMLTVSIMLFDKIRLSDIIIAILTAVVLFTGKPLRTKDTNKRK</sequence>
<dbReference type="OrthoDB" id="2339365at2"/>
<dbReference type="AlphaFoldDB" id="A0A1M6YXZ6"/>
<dbReference type="RefSeq" id="WP_073279195.1">
    <property type="nucleotide sequence ID" value="NZ_FRAC01000027.1"/>
</dbReference>
<evidence type="ECO:0000256" key="1">
    <source>
        <dbReference type="SAM" id="Phobius"/>
    </source>
</evidence>
<accession>A0A1M6YXZ6</accession>
<organism evidence="2 3">
    <name type="scientific">Anaerocolumna jejuensis DSM 15929</name>
    <dbReference type="NCBI Taxonomy" id="1121322"/>
    <lineage>
        <taxon>Bacteria</taxon>
        <taxon>Bacillati</taxon>
        <taxon>Bacillota</taxon>
        <taxon>Clostridia</taxon>
        <taxon>Lachnospirales</taxon>
        <taxon>Lachnospiraceae</taxon>
        <taxon>Anaerocolumna</taxon>
    </lineage>
</organism>
<keyword evidence="1" id="KW-0472">Membrane</keyword>
<dbReference type="Proteomes" id="UP000184386">
    <property type="component" value="Unassembled WGS sequence"/>
</dbReference>
<keyword evidence="1" id="KW-0812">Transmembrane</keyword>
<evidence type="ECO:0000313" key="2">
    <source>
        <dbReference type="EMBL" id="SHL23000.1"/>
    </source>
</evidence>
<feature type="transmembrane region" description="Helical" evidence="1">
    <location>
        <begin position="104"/>
        <end position="124"/>
    </location>
</feature>
<evidence type="ECO:0000313" key="3">
    <source>
        <dbReference type="Proteomes" id="UP000184386"/>
    </source>
</evidence>
<keyword evidence="3" id="KW-1185">Reference proteome</keyword>
<gene>
    <name evidence="2" type="ORF">SAMN02745136_04414</name>
</gene>
<reference evidence="2 3" key="1">
    <citation type="submission" date="2016-11" db="EMBL/GenBank/DDBJ databases">
        <authorList>
            <person name="Jaros S."/>
            <person name="Januszkiewicz K."/>
            <person name="Wedrychowicz H."/>
        </authorList>
    </citation>
    <scope>NUCLEOTIDE SEQUENCE [LARGE SCALE GENOMIC DNA]</scope>
    <source>
        <strain evidence="2 3">DSM 15929</strain>
    </source>
</reference>
<dbReference type="STRING" id="1121322.SAMN02745136_04414"/>
<proteinExistence type="predicted"/>
<keyword evidence="1" id="KW-1133">Transmembrane helix</keyword>
<feature type="transmembrane region" description="Helical" evidence="1">
    <location>
        <begin position="131"/>
        <end position="151"/>
    </location>
</feature>
<protein>
    <submittedName>
        <fullName evidence="2">Uncharacterized protein</fullName>
    </submittedName>
</protein>
<feature type="transmembrane region" description="Helical" evidence="1">
    <location>
        <begin position="75"/>
        <end position="92"/>
    </location>
</feature>
<name>A0A1M6YXZ6_9FIRM</name>
<feature type="transmembrane region" description="Helical" evidence="1">
    <location>
        <begin position="21"/>
        <end position="41"/>
    </location>
</feature>
<dbReference type="EMBL" id="FRAC01000027">
    <property type="protein sequence ID" value="SHL23000.1"/>
    <property type="molecule type" value="Genomic_DNA"/>
</dbReference>
<feature type="transmembrane region" description="Helical" evidence="1">
    <location>
        <begin position="47"/>
        <end position="68"/>
    </location>
</feature>
<feature type="transmembrane region" description="Helical" evidence="1">
    <location>
        <begin position="157"/>
        <end position="176"/>
    </location>
</feature>